<feature type="domain" description="3-deoxy-D-manno-octulosonic-acid transferase N-terminal" evidence="10">
    <location>
        <begin position="35"/>
        <end position="210"/>
    </location>
</feature>
<dbReference type="AlphaFoldDB" id="A0A1R1I3G2"/>
<gene>
    <name evidence="11" type="ORF">BJN45_12745</name>
</gene>
<dbReference type="EC" id="2.4.99.12" evidence="2 9"/>
<evidence type="ECO:0000259" key="10">
    <source>
        <dbReference type="Pfam" id="PF04413"/>
    </source>
</evidence>
<dbReference type="Gene3D" id="3.40.50.11720">
    <property type="entry name" value="3-Deoxy-D-manno-octulosonic-acid transferase, N-terminal domain"/>
    <property type="match status" value="1"/>
</dbReference>
<dbReference type="Pfam" id="PF04413">
    <property type="entry name" value="Glycos_transf_N"/>
    <property type="match status" value="1"/>
</dbReference>
<protein>
    <recommendedName>
        <fullName evidence="3 9">3-deoxy-D-manno-octulosonic acid transferase</fullName>
        <shortName evidence="9">Kdo transferase</shortName>
        <ecNumber evidence="2 9">2.4.99.12</ecNumber>
    </recommendedName>
    <alternativeName>
        <fullName evidence="5 9">Lipid IV(A) 3-deoxy-D-manno-octulosonic acid transferase</fullName>
    </alternativeName>
</protein>
<feature type="active site" description="Proton acceptor" evidence="7">
    <location>
        <position position="61"/>
    </location>
</feature>
<dbReference type="FunFam" id="3.40.50.11720:FF:000001">
    <property type="entry name" value="3-deoxy-D-manno-octulosonic acid transferase"/>
    <property type="match status" value="1"/>
</dbReference>
<dbReference type="STRING" id="418702.BJN45_12745"/>
<comment type="function">
    <text evidence="9">Involved in lipopolysaccharide (LPS) biosynthesis. Catalyzes the transfer of 3-deoxy-D-manno-octulosonate (Kdo) residue(s) from CMP-Kdo to lipid IV(A), the tetraacyldisaccharide-1,4'-bisphosphate precursor of lipid A.</text>
</comment>
<evidence type="ECO:0000313" key="11">
    <source>
        <dbReference type="EMBL" id="OMG53265.1"/>
    </source>
</evidence>
<evidence type="ECO:0000313" key="12">
    <source>
        <dbReference type="Proteomes" id="UP000187526"/>
    </source>
</evidence>
<dbReference type="InterPro" id="IPR007507">
    <property type="entry name" value="Glycos_transf_N"/>
</dbReference>
<dbReference type="NCBIfam" id="NF004388">
    <property type="entry name" value="PRK05749.1-4"/>
    <property type="match status" value="1"/>
</dbReference>
<evidence type="ECO:0000256" key="1">
    <source>
        <dbReference type="ARBA" id="ARBA00004713"/>
    </source>
</evidence>
<dbReference type="EMBL" id="MTHD01000004">
    <property type="protein sequence ID" value="OMG53265.1"/>
    <property type="molecule type" value="Genomic_DNA"/>
</dbReference>
<keyword evidence="9" id="KW-1003">Cell membrane</keyword>
<dbReference type="GO" id="GO:0005886">
    <property type="term" value="C:plasma membrane"/>
    <property type="evidence" value="ECO:0007669"/>
    <property type="project" value="UniProtKB-SubCell"/>
</dbReference>
<dbReference type="PANTHER" id="PTHR42755:SF1">
    <property type="entry name" value="3-DEOXY-D-MANNO-OCTULOSONIC ACID TRANSFERASE, MITOCHONDRIAL-RELATED"/>
    <property type="match status" value="1"/>
</dbReference>
<dbReference type="NCBIfam" id="NF004386">
    <property type="entry name" value="PRK05749.1-2"/>
    <property type="match status" value="1"/>
</dbReference>
<evidence type="ECO:0000256" key="4">
    <source>
        <dbReference type="ARBA" id="ARBA00022679"/>
    </source>
</evidence>
<comment type="catalytic activity">
    <reaction evidence="6 9">
        <text>lipid IVA (E. coli) + CMP-3-deoxy-beta-D-manno-octulosonate = alpha-Kdo-(2-&gt;6)-lipid IVA (E. coli) + CMP + H(+)</text>
        <dbReference type="Rhea" id="RHEA:28066"/>
        <dbReference type="ChEBI" id="CHEBI:15378"/>
        <dbReference type="ChEBI" id="CHEBI:58603"/>
        <dbReference type="ChEBI" id="CHEBI:60364"/>
        <dbReference type="ChEBI" id="CHEBI:60377"/>
        <dbReference type="ChEBI" id="CHEBI:85987"/>
        <dbReference type="EC" id="2.4.99.12"/>
    </reaction>
</comment>
<evidence type="ECO:0000256" key="8">
    <source>
        <dbReference type="PIRSR" id="PIRSR639901-2"/>
    </source>
</evidence>
<comment type="pathway">
    <text evidence="1 9">Bacterial outer membrane biogenesis; LPS core biosynthesis.</text>
</comment>
<evidence type="ECO:0000256" key="5">
    <source>
        <dbReference type="ARBA" id="ARBA00031445"/>
    </source>
</evidence>
<comment type="similarity">
    <text evidence="9">Belongs to the glycosyltransferase group 1 family.</text>
</comment>
<keyword evidence="4 9" id="KW-0808">Transferase</keyword>
<dbReference type="GO" id="GO:0043842">
    <property type="term" value="F:Kdo transferase activity"/>
    <property type="evidence" value="ECO:0007669"/>
    <property type="project" value="UniProtKB-EC"/>
</dbReference>
<dbReference type="GO" id="GO:0009245">
    <property type="term" value="P:lipid A biosynthetic process"/>
    <property type="evidence" value="ECO:0007669"/>
    <property type="project" value="TreeGrafter"/>
</dbReference>
<feature type="site" description="Transition state stabilizer" evidence="8">
    <location>
        <position position="131"/>
    </location>
</feature>
<dbReference type="SUPFAM" id="SSF53756">
    <property type="entry name" value="UDP-Glycosyltransferase/glycogen phosphorylase"/>
    <property type="match status" value="1"/>
</dbReference>
<evidence type="ECO:0000256" key="7">
    <source>
        <dbReference type="PIRSR" id="PIRSR639901-1"/>
    </source>
</evidence>
<evidence type="ECO:0000256" key="6">
    <source>
        <dbReference type="ARBA" id="ARBA00049183"/>
    </source>
</evidence>
<feature type="site" description="Transition state stabilizer" evidence="8">
    <location>
        <position position="207"/>
    </location>
</feature>
<dbReference type="UniPathway" id="UPA00958"/>
<dbReference type="GO" id="GO:0009244">
    <property type="term" value="P:lipopolysaccharide core region biosynthetic process"/>
    <property type="evidence" value="ECO:0007669"/>
    <property type="project" value="UniProtKB-UniRule"/>
</dbReference>
<accession>A0A1R1I3G2</accession>
<dbReference type="Gene3D" id="3.40.50.2000">
    <property type="entry name" value="Glycogen Phosphorylase B"/>
    <property type="match status" value="1"/>
</dbReference>
<keyword evidence="9" id="KW-0448">Lipopolysaccharide biosynthesis</keyword>
<dbReference type="InterPro" id="IPR039901">
    <property type="entry name" value="Kdotransferase"/>
</dbReference>
<proteinExistence type="inferred from homology"/>
<sequence>MMARIVYSALLYLLVPFILLRLLLRARKQPEYLHNVGERFGFYGQRPENPVIWVHAVSVGETRAAQPLIEALLQRWPTHRILLTGMTPTGRATGLAVYGDRVIQAYLPYDLPDAVNRFFRHFSPDFGVLMETEIWPNLLAGAARRNLPVLLVNARLSARSARGYARFAPLVRPAFASLCAVAAQSEADGARLSALGAGRVEVCGNLKFDVAPSPGILALGRQWRSQLAGRPVFLAASTREGEESLVLDAWLNSAANALLVLVPRHPQRFAEVEALLQQRGLRHVRRSEGLPAPDTQVWLGDSMGEMVAYYALADLAFIGGSLLPLGGQNLIEAAACACPVVVGPHTFNFLRATEDAIAAGAAQRVADVPGLTIAVDRLLQAENELAAMRLAASAFAEAHRGATQRTLQLIERCSVRAER</sequence>
<name>A0A1R1I3G2_9RHOO</name>
<keyword evidence="12" id="KW-1185">Reference proteome</keyword>
<keyword evidence="9" id="KW-0472">Membrane</keyword>
<dbReference type="PANTHER" id="PTHR42755">
    <property type="entry name" value="3-DEOXY-MANNO-OCTULOSONATE CYTIDYLYLTRANSFERASE"/>
    <property type="match status" value="1"/>
</dbReference>
<organism evidence="11 12">
    <name type="scientific">Azonexus hydrophilus</name>
    <dbReference type="NCBI Taxonomy" id="418702"/>
    <lineage>
        <taxon>Bacteria</taxon>
        <taxon>Pseudomonadati</taxon>
        <taxon>Pseudomonadota</taxon>
        <taxon>Betaproteobacteria</taxon>
        <taxon>Rhodocyclales</taxon>
        <taxon>Azonexaceae</taxon>
        <taxon>Azonexus</taxon>
    </lineage>
</organism>
<evidence type="ECO:0000256" key="3">
    <source>
        <dbReference type="ARBA" id="ARBA00019077"/>
    </source>
</evidence>
<evidence type="ECO:0000256" key="2">
    <source>
        <dbReference type="ARBA" id="ARBA00012621"/>
    </source>
</evidence>
<evidence type="ECO:0000256" key="9">
    <source>
        <dbReference type="RuleBase" id="RU365103"/>
    </source>
</evidence>
<comment type="subcellular location">
    <subcellularLocation>
        <location evidence="9">Cell membrane</location>
    </subcellularLocation>
</comment>
<dbReference type="InterPro" id="IPR038107">
    <property type="entry name" value="Glycos_transf_N_sf"/>
</dbReference>
<reference evidence="11 12" key="1">
    <citation type="submission" date="2016-10" db="EMBL/GenBank/DDBJ databases">
        <title>Alkaliphiles isolated from bioreactors.</title>
        <authorList>
            <person name="Salah Z."/>
            <person name="Rout S.P."/>
            <person name="Humphreys P.N."/>
        </authorList>
    </citation>
    <scope>NUCLEOTIDE SEQUENCE [LARGE SCALE GENOMIC DNA]</scope>
    <source>
        <strain evidence="11 12">ZS02</strain>
    </source>
</reference>
<comment type="caution">
    <text evidence="11">The sequence shown here is derived from an EMBL/GenBank/DDBJ whole genome shotgun (WGS) entry which is preliminary data.</text>
</comment>
<dbReference type="Proteomes" id="UP000187526">
    <property type="component" value="Unassembled WGS sequence"/>
</dbReference>
<dbReference type="RefSeq" id="WP_076096122.1">
    <property type="nucleotide sequence ID" value="NZ_MTHD01000004.1"/>
</dbReference>